<dbReference type="PANTHER" id="PTHR10826">
    <property type="entry name" value="COMPLEMENT COMPONENT 1"/>
    <property type="match status" value="1"/>
</dbReference>
<evidence type="ECO:0008006" key="3">
    <source>
        <dbReference type="Google" id="ProtNLM"/>
    </source>
</evidence>
<evidence type="ECO:0000313" key="2">
    <source>
        <dbReference type="Proteomes" id="UP000583929"/>
    </source>
</evidence>
<dbReference type="Pfam" id="PF02330">
    <property type="entry name" value="MAM33"/>
    <property type="match status" value="1"/>
</dbReference>
<comment type="caution">
    <text evidence="1">The sequence shown here is derived from an EMBL/GenBank/DDBJ whole genome shotgun (WGS) entry which is preliminary data.</text>
</comment>
<dbReference type="OrthoDB" id="278212at2759"/>
<dbReference type="OMA" id="CARCNPL"/>
<reference evidence="1 2" key="1">
    <citation type="journal article" date="2020" name="bioRxiv">
        <title>Sequence and annotation of 42 cannabis genomes reveals extensive copy number variation in cannabinoid synthesis and pathogen resistance genes.</title>
        <authorList>
            <person name="Mckernan K.J."/>
            <person name="Helbert Y."/>
            <person name="Kane L.T."/>
            <person name="Ebling H."/>
            <person name="Zhang L."/>
            <person name="Liu B."/>
            <person name="Eaton Z."/>
            <person name="Mclaughlin S."/>
            <person name="Kingan S."/>
            <person name="Baybayan P."/>
            <person name="Concepcion G."/>
            <person name="Jordan M."/>
            <person name="Riva A."/>
            <person name="Barbazuk W."/>
            <person name="Harkins T."/>
        </authorList>
    </citation>
    <scope>NUCLEOTIDE SEQUENCE [LARGE SCALE GENOMIC DNA]</scope>
    <source>
        <strain evidence="2">cv. Jamaican Lion 4</strain>
        <tissue evidence="1">Leaf</tissue>
    </source>
</reference>
<dbReference type="EMBL" id="JAATIQ010000063">
    <property type="protein sequence ID" value="KAF4390356.1"/>
    <property type="molecule type" value="Genomic_DNA"/>
</dbReference>
<organism evidence="1 2">
    <name type="scientific">Cannabis sativa</name>
    <name type="common">Hemp</name>
    <name type="synonym">Marijuana</name>
    <dbReference type="NCBI Taxonomy" id="3483"/>
    <lineage>
        <taxon>Eukaryota</taxon>
        <taxon>Viridiplantae</taxon>
        <taxon>Streptophyta</taxon>
        <taxon>Embryophyta</taxon>
        <taxon>Tracheophyta</taxon>
        <taxon>Spermatophyta</taxon>
        <taxon>Magnoliopsida</taxon>
        <taxon>eudicotyledons</taxon>
        <taxon>Gunneridae</taxon>
        <taxon>Pentapetalae</taxon>
        <taxon>rosids</taxon>
        <taxon>fabids</taxon>
        <taxon>Rosales</taxon>
        <taxon>Cannabaceae</taxon>
        <taxon>Cannabis</taxon>
    </lineage>
</organism>
<dbReference type="GO" id="GO:0005759">
    <property type="term" value="C:mitochondrial matrix"/>
    <property type="evidence" value="ECO:0007669"/>
    <property type="project" value="InterPro"/>
</dbReference>
<accession>A0A803NML5</accession>
<dbReference type="PANTHER" id="PTHR10826:SF14">
    <property type="entry name" value="MITOCHONDRIAL GLYCOPROTEIN FAMILY PROTEIN"/>
    <property type="match status" value="1"/>
</dbReference>
<dbReference type="Proteomes" id="UP000583929">
    <property type="component" value="Unassembled WGS sequence"/>
</dbReference>
<protein>
    <recommendedName>
        <fullName evidence="3">Mitochondrial glycoprotein</fullName>
    </recommendedName>
</protein>
<proteinExistence type="predicted"/>
<dbReference type="SUPFAM" id="SSF54529">
    <property type="entry name" value="Mitochondrial glycoprotein MAM33-like"/>
    <property type="match status" value="1"/>
</dbReference>
<gene>
    <name evidence="1" type="ORF">G4B88_024362</name>
</gene>
<name>A0A7J6H501_CANSA</name>
<dbReference type="InterPro" id="IPR003428">
    <property type="entry name" value="MAM33"/>
</dbReference>
<evidence type="ECO:0000313" key="1">
    <source>
        <dbReference type="EMBL" id="KAF4390356.1"/>
    </source>
</evidence>
<keyword evidence="2" id="KW-1185">Reference proteome</keyword>
<dbReference type="AlphaFoldDB" id="A0A7J6H501"/>
<dbReference type="Gene3D" id="3.10.280.10">
    <property type="entry name" value="Mitochondrial glycoprotein"/>
    <property type="match status" value="1"/>
</dbReference>
<sequence length="248" mass="28795">MVALMARLIRASQNAIRLRSSHSPSSSPTIQFYNFLHHSTIPLLSPKSHSTPTDISGPLPTSPLDANIVRILRHEIKYQPEYAPIHEPPTKFKSFNVQDRPCEQWITMRGKFGDDEEIKLEITMFDGYELCPKHDGDGEDVILRLSVLVSISKRDSSDDLEFVCSAWPDSFEVRHVYSLHRDRKLNRLPYLGPDIRELNKNFQKAFRDYLGARGIDEELSFFLHDYMMNKDRIELVQWLTTVKSYVEK</sequence>
<accession>A0A7J6H501</accession>
<dbReference type="InterPro" id="IPR036561">
    <property type="entry name" value="MAM33_sf"/>
</dbReference>